<accession>A0A8S9RT79</accession>
<dbReference type="EMBL" id="QGKX02000088">
    <property type="protein sequence ID" value="KAF3583608.1"/>
    <property type="molecule type" value="Genomic_DNA"/>
</dbReference>
<evidence type="ECO:0000313" key="2">
    <source>
        <dbReference type="Proteomes" id="UP000712600"/>
    </source>
</evidence>
<dbReference type="AlphaFoldDB" id="A0A8S9RT79"/>
<sequence length="93" mass="10448">MVEMVGVVGMVEMVEIVGIVEMGLGHLHHNSVGVDEYGLIVWRRFNLWAPGITETRVCIAFRSGSATMGDGEYASAFNMSEFWDGLQRFDRYD</sequence>
<dbReference type="Proteomes" id="UP000712600">
    <property type="component" value="Unassembled WGS sequence"/>
</dbReference>
<reference evidence="1" key="1">
    <citation type="submission" date="2019-12" db="EMBL/GenBank/DDBJ databases">
        <title>Genome sequencing and annotation of Brassica cretica.</title>
        <authorList>
            <person name="Studholme D.J."/>
            <person name="Sarris P."/>
        </authorList>
    </citation>
    <scope>NUCLEOTIDE SEQUENCE</scope>
    <source>
        <strain evidence="1">PFS-109/04</strain>
        <tissue evidence="1">Leaf</tissue>
    </source>
</reference>
<proteinExistence type="predicted"/>
<gene>
    <name evidence="1" type="ORF">F2Q69_00026663</name>
</gene>
<evidence type="ECO:0000313" key="1">
    <source>
        <dbReference type="EMBL" id="KAF3583608.1"/>
    </source>
</evidence>
<protein>
    <submittedName>
        <fullName evidence="1">Uncharacterized protein</fullName>
    </submittedName>
</protein>
<name>A0A8S9RT79_BRACR</name>
<organism evidence="1 2">
    <name type="scientific">Brassica cretica</name>
    <name type="common">Mustard</name>
    <dbReference type="NCBI Taxonomy" id="69181"/>
    <lineage>
        <taxon>Eukaryota</taxon>
        <taxon>Viridiplantae</taxon>
        <taxon>Streptophyta</taxon>
        <taxon>Embryophyta</taxon>
        <taxon>Tracheophyta</taxon>
        <taxon>Spermatophyta</taxon>
        <taxon>Magnoliopsida</taxon>
        <taxon>eudicotyledons</taxon>
        <taxon>Gunneridae</taxon>
        <taxon>Pentapetalae</taxon>
        <taxon>rosids</taxon>
        <taxon>malvids</taxon>
        <taxon>Brassicales</taxon>
        <taxon>Brassicaceae</taxon>
        <taxon>Brassiceae</taxon>
        <taxon>Brassica</taxon>
    </lineage>
</organism>
<comment type="caution">
    <text evidence="1">The sequence shown here is derived from an EMBL/GenBank/DDBJ whole genome shotgun (WGS) entry which is preliminary data.</text>
</comment>